<evidence type="ECO:0000256" key="2">
    <source>
        <dbReference type="RuleBase" id="RU004429"/>
    </source>
</evidence>
<dbReference type="EC" id="7.1.1.-" evidence="2"/>
<feature type="transmembrane region" description="Helical" evidence="2">
    <location>
        <begin position="68"/>
        <end position="87"/>
    </location>
</feature>
<dbReference type="GO" id="GO:0048038">
    <property type="term" value="F:quinone binding"/>
    <property type="evidence" value="ECO:0007669"/>
    <property type="project" value="UniProtKB-UniRule"/>
</dbReference>
<comment type="similarity">
    <text evidence="1 2">Belongs to the complex I subunit 6 family.</text>
</comment>
<feature type="transmembrane region" description="Helical" evidence="2">
    <location>
        <begin position="355"/>
        <end position="372"/>
    </location>
</feature>
<accession>A0A518DQU8</accession>
<evidence type="ECO:0000313" key="3">
    <source>
        <dbReference type="EMBL" id="QDU94213.1"/>
    </source>
</evidence>
<name>A0A518DQU8_9BACT</name>
<comment type="function">
    <text evidence="2">NDH-1 shuttles electrons from NADH, via FMN and iron-sulfur (Fe-S) centers, to quinones in the respiratory chain. Couples the redox reaction to proton translocation (for every two electrons transferred, four hydrogen ions are translocated across the cytoplasmic membrane), and thus conserves the redox energy in a proton gradient.</text>
</comment>
<dbReference type="PANTHER" id="PTHR33269">
    <property type="entry name" value="NADH-UBIQUINONE OXIDOREDUCTASE CHAIN 6"/>
    <property type="match status" value="1"/>
</dbReference>
<keyword evidence="2" id="KW-1133">Transmembrane helix</keyword>
<comment type="catalytic activity">
    <reaction evidence="2">
        <text>a quinone + NADH + 5 H(+)(in) = a quinol + NAD(+) + 4 H(+)(out)</text>
        <dbReference type="Rhea" id="RHEA:57888"/>
        <dbReference type="ChEBI" id="CHEBI:15378"/>
        <dbReference type="ChEBI" id="CHEBI:24646"/>
        <dbReference type="ChEBI" id="CHEBI:57540"/>
        <dbReference type="ChEBI" id="CHEBI:57945"/>
        <dbReference type="ChEBI" id="CHEBI:132124"/>
    </reaction>
</comment>
<keyword evidence="4" id="KW-1185">Reference proteome</keyword>
<dbReference type="Proteomes" id="UP000317648">
    <property type="component" value="Chromosome"/>
</dbReference>
<keyword evidence="2" id="KW-0472">Membrane</keyword>
<protein>
    <recommendedName>
        <fullName evidence="2">NADH-quinone oxidoreductase subunit J</fullName>
        <ecNumber evidence="2">7.1.1.-</ecNumber>
    </recommendedName>
</protein>
<comment type="caution">
    <text evidence="2">Lacks conserved residue(s) required for the propagation of feature annotation.</text>
</comment>
<feature type="transmembrane region" description="Helical" evidence="2">
    <location>
        <begin position="250"/>
        <end position="273"/>
    </location>
</feature>
<feature type="transmembrane region" description="Helical" evidence="2">
    <location>
        <begin position="285"/>
        <end position="307"/>
    </location>
</feature>
<organism evidence="3 4">
    <name type="scientific">Lignipirellula cremea</name>
    <dbReference type="NCBI Taxonomy" id="2528010"/>
    <lineage>
        <taxon>Bacteria</taxon>
        <taxon>Pseudomonadati</taxon>
        <taxon>Planctomycetota</taxon>
        <taxon>Planctomycetia</taxon>
        <taxon>Pirellulales</taxon>
        <taxon>Pirellulaceae</taxon>
        <taxon>Lignipirellula</taxon>
    </lineage>
</organism>
<comment type="subcellular location">
    <subcellularLocation>
        <location evidence="2">Cell membrane</location>
        <topology evidence="2">Multi-pass membrane protein</topology>
    </subcellularLocation>
</comment>
<feature type="transmembrane region" description="Helical" evidence="2">
    <location>
        <begin position="199"/>
        <end position="218"/>
    </location>
</feature>
<keyword evidence="2" id="KW-1003">Cell membrane</keyword>
<feature type="transmembrane region" description="Helical" evidence="2">
    <location>
        <begin position="174"/>
        <end position="193"/>
    </location>
</feature>
<dbReference type="GO" id="GO:0016491">
    <property type="term" value="F:oxidoreductase activity"/>
    <property type="evidence" value="ECO:0007669"/>
    <property type="project" value="UniProtKB-KW"/>
</dbReference>
<gene>
    <name evidence="3" type="primary">nuoJ_1</name>
    <name evidence="3" type="ORF">Pla8534_20010</name>
</gene>
<dbReference type="OrthoDB" id="289972at2"/>
<dbReference type="Pfam" id="PF00499">
    <property type="entry name" value="Oxidored_q3"/>
    <property type="match status" value="1"/>
</dbReference>
<feature type="transmembrane region" description="Helical" evidence="2">
    <location>
        <begin position="32"/>
        <end position="56"/>
    </location>
</feature>
<feature type="transmembrane region" description="Helical" evidence="2">
    <location>
        <begin position="147"/>
        <end position="167"/>
    </location>
</feature>
<dbReference type="InterPro" id="IPR001457">
    <property type="entry name" value="NADH_UbQ/plastoQ_OxRdtase_su6"/>
</dbReference>
<dbReference type="EMBL" id="CP036433">
    <property type="protein sequence ID" value="QDU94213.1"/>
    <property type="molecule type" value="Genomic_DNA"/>
</dbReference>
<dbReference type="Gene3D" id="1.20.120.1200">
    <property type="entry name" value="NADH-ubiquinone/plastoquinone oxidoreductase chain 6, subunit NuoJ"/>
    <property type="match status" value="1"/>
</dbReference>
<reference evidence="3 4" key="1">
    <citation type="submission" date="2019-02" db="EMBL/GenBank/DDBJ databases">
        <title>Deep-cultivation of Planctomycetes and their phenomic and genomic characterization uncovers novel biology.</title>
        <authorList>
            <person name="Wiegand S."/>
            <person name="Jogler M."/>
            <person name="Boedeker C."/>
            <person name="Pinto D."/>
            <person name="Vollmers J."/>
            <person name="Rivas-Marin E."/>
            <person name="Kohn T."/>
            <person name="Peeters S.H."/>
            <person name="Heuer A."/>
            <person name="Rast P."/>
            <person name="Oberbeckmann S."/>
            <person name="Bunk B."/>
            <person name="Jeske O."/>
            <person name="Meyerdierks A."/>
            <person name="Storesund J.E."/>
            <person name="Kallscheuer N."/>
            <person name="Luecker S."/>
            <person name="Lage O.M."/>
            <person name="Pohl T."/>
            <person name="Merkel B.J."/>
            <person name="Hornburger P."/>
            <person name="Mueller R.-W."/>
            <person name="Bruemmer F."/>
            <person name="Labrenz M."/>
            <person name="Spormann A.M."/>
            <person name="Op den Camp H."/>
            <person name="Overmann J."/>
            <person name="Amann R."/>
            <person name="Jetten M.S.M."/>
            <person name="Mascher T."/>
            <person name="Medema M.H."/>
            <person name="Devos D.P."/>
            <person name="Kaster A.-K."/>
            <person name="Ovreas L."/>
            <person name="Rohde M."/>
            <person name="Galperin M.Y."/>
            <person name="Jogler C."/>
        </authorList>
    </citation>
    <scope>NUCLEOTIDE SEQUENCE [LARGE SCALE GENOMIC DNA]</scope>
    <source>
        <strain evidence="3 4">Pla85_3_4</strain>
    </source>
</reference>
<proteinExistence type="inferred from homology"/>
<keyword evidence="2" id="KW-0520">NAD</keyword>
<dbReference type="InterPro" id="IPR042106">
    <property type="entry name" value="Nuo/plastoQ_OxRdtase_6_NuoJ"/>
</dbReference>
<dbReference type="AlphaFoldDB" id="A0A518DQU8"/>
<feature type="transmembrane region" description="Helical" evidence="2">
    <location>
        <begin position="123"/>
        <end position="141"/>
    </location>
</feature>
<keyword evidence="2" id="KW-0812">Transmembrane</keyword>
<feature type="transmembrane region" description="Helical" evidence="2">
    <location>
        <begin position="93"/>
        <end position="116"/>
    </location>
</feature>
<dbReference type="GO" id="GO:0005886">
    <property type="term" value="C:plasma membrane"/>
    <property type="evidence" value="ECO:0007669"/>
    <property type="project" value="UniProtKB-SubCell"/>
</dbReference>
<keyword evidence="2" id="KW-0874">Quinone</keyword>
<feature type="transmembrane region" description="Helical" evidence="2">
    <location>
        <begin position="225"/>
        <end position="244"/>
    </location>
</feature>
<dbReference type="RefSeq" id="WP_145052241.1">
    <property type="nucleotide sequence ID" value="NZ_CP036433.1"/>
</dbReference>
<dbReference type="GO" id="GO:0008137">
    <property type="term" value="F:NADH dehydrogenase (ubiquinone) activity"/>
    <property type="evidence" value="ECO:0007669"/>
    <property type="project" value="UniProtKB-UniRule"/>
</dbReference>
<dbReference type="PANTHER" id="PTHR33269:SF17">
    <property type="entry name" value="NADH-UBIQUINONE OXIDOREDUCTASE CHAIN 6"/>
    <property type="match status" value="1"/>
</dbReference>
<evidence type="ECO:0000313" key="4">
    <source>
        <dbReference type="Proteomes" id="UP000317648"/>
    </source>
</evidence>
<keyword evidence="3" id="KW-0560">Oxidoreductase</keyword>
<sequence>MNLLLFAPMILAQTDAAPIAAESAAPSPATMSLLVEALASPLLWSMVLGAVGLWLLLPGQAARSRGAAYFLALIQVATLLAVIWPAFEKAFSAFTPGLGILLGCSALSLVLLGAWLATDRGGLGAFWFLAVLATAITASVLNTALWTPLLVLVLISAAMLVLLSPLATKSPRCGGAMLSIGAVVLLGCMVAPTTEVDQAGWLFFWLLAGLTVFSAVAAVSMQSPVYSAIWFGVSLLATAGLFLIQGAQFLSVATVAVYAGAILVTFLFVLMLAQPEGHSYYDRTSWGAFPTIAAVMAAALIVGGLTYRYTKLDSGPIGPSPRPAAATFEDGIGHPEHMAKLGGYMFSRHMLSVEAAGSLLLAALVGAVAILIKGREEQEAAASRRSDRAEGGAA</sequence>
<dbReference type="KEGG" id="lcre:Pla8534_20010"/>
<evidence type="ECO:0000256" key="1">
    <source>
        <dbReference type="ARBA" id="ARBA00005698"/>
    </source>
</evidence>